<evidence type="ECO:0000256" key="6">
    <source>
        <dbReference type="ARBA" id="ARBA00022989"/>
    </source>
</evidence>
<evidence type="ECO:0000256" key="5">
    <source>
        <dbReference type="ARBA" id="ARBA00022927"/>
    </source>
</evidence>
<feature type="transmembrane region" description="Helical" evidence="9">
    <location>
        <begin position="159"/>
        <end position="182"/>
    </location>
</feature>
<name>A0A2N8ZNA7_9VIBR</name>
<keyword evidence="12" id="KW-1185">Reference proteome</keyword>
<gene>
    <name evidence="11" type="primary">exbB</name>
    <name evidence="11" type="ORF">VTAP4600_B1792</name>
</gene>
<dbReference type="PANTHER" id="PTHR30625:SF15">
    <property type="entry name" value="BIOPOLYMER TRANSPORT PROTEIN EXBB"/>
    <property type="match status" value="1"/>
</dbReference>
<comment type="subcellular location">
    <subcellularLocation>
        <location evidence="1">Cell membrane</location>
        <topology evidence="1">Multi-pass membrane protein</topology>
    </subcellularLocation>
    <subcellularLocation>
        <location evidence="8">Membrane</location>
        <topology evidence="8">Multi-pass membrane protein</topology>
    </subcellularLocation>
</comment>
<protein>
    <submittedName>
        <fullName evidence="11">Biopolymer transport protein exbB1</fullName>
    </submittedName>
</protein>
<dbReference type="OrthoDB" id="5916588at2"/>
<keyword evidence="3" id="KW-1003">Cell membrane</keyword>
<dbReference type="RefSeq" id="WP_102525405.1">
    <property type="nucleotide sequence ID" value="NZ_LT960612.1"/>
</dbReference>
<feature type="transmembrane region" description="Helical" evidence="9">
    <location>
        <begin position="113"/>
        <end position="139"/>
    </location>
</feature>
<sequence>MQILQSIQSQLGLMTWPLAVMSFITLMILLERTLFLAFNTRTKSKNLLVQLRTLDLTDSQKTEALIEQLNEAKVTVFQGAGMLLSHRRFEKTLREETVSIWLQRKRQTYTSGLRILSIIGMISPLVGLLGTVIGLIEMFKSLATTSGSIEPSQLADGLGLAMSTTAAGLLIALPAIMGAQLFHMWADNTLAKIEHALNHCNLFIEGITADLNSSKTQHKQATQDDSTSWKQPA</sequence>
<dbReference type="EMBL" id="LT960612">
    <property type="protein sequence ID" value="SON53403.1"/>
    <property type="molecule type" value="Genomic_DNA"/>
</dbReference>
<evidence type="ECO:0000256" key="2">
    <source>
        <dbReference type="ARBA" id="ARBA00022448"/>
    </source>
</evidence>
<dbReference type="AlphaFoldDB" id="A0A2N8ZNA7"/>
<feature type="transmembrane region" description="Helical" evidence="9">
    <location>
        <begin position="16"/>
        <end position="38"/>
    </location>
</feature>
<evidence type="ECO:0000256" key="3">
    <source>
        <dbReference type="ARBA" id="ARBA00022475"/>
    </source>
</evidence>
<keyword evidence="5 8" id="KW-0653">Protein transport</keyword>
<evidence type="ECO:0000259" key="10">
    <source>
        <dbReference type="Pfam" id="PF01618"/>
    </source>
</evidence>
<dbReference type="InterPro" id="IPR050790">
    <property type="entry name" value="ExbB/TolQ_transport"/>
</dbReference>
<dbReference type="Proteomes" id="UP000235828">
    <property type="component" value="Chromosome B"/>
</dbReference>
<evidence type="ECO:0000256" key="8">
    <source>
        <dbReference type="RuleBase" id="RU004057"/>
    </source>
</evidence>
<keyword evidence="4 9" id="KW-0812">Transmembrane</keyword>
<proteinExistence type="inferred from homology"/>
<dbReference type="GO" id="GO:0005886">
    <property type="term" value="C:plasma membrane"/>
    <property type="evidence" value="ECO:0007669"/>
    <property type="project" value="UniProtKB-SubCell"/>
</dbReference>
<evidence type="ECO:0000256" key="4">
    <source>
        <dbReference type="ARBA" id="ARBA00022692"/>
    </source>
</evidence>
<accession>A0A2N8ZNA7</accession>
<dbReference type="KEGG" id="vta:B1792"/>
<keyword evidence="7 9" id="KW-0472">Membrane</keyword>
<feature type="domain" description="MotA/TolQ/ExbB proton channel" evidence="10">
    <location>
        <begin position="90"/>
        <end position="194"/>
    </location>
</feature>
<evidence type="ECO:0000313" key="11">
    <source>
        <dbReference type="EMBL" id="SON53403.1"/>
    </source>
</evidence>
<evidence type="ECO:0000256" key="7">
    <source>
        <dbReference type="ARBA" id="ARBA00023136"/>
    </source>
</evidence>
<organism evidence="11 12">
    <name type="scientific">Vibrio tapetis subsp. tapetis</name>
    <dbReference type="NCBI Taxonomy" id="1671868"/>
    <lineage>
        <taxon>Bacteria</taxon>
        <taxon>Pseudomonadati</taxon>
        <taxon>Pseudomonadota</taxon>
        <taxon>Gammaproteobacteria</taxon>
        <taxon>Vibrionales</taxon>
        <taxon>Vibrionaceae</taxon>
        <taxon>Vibrio</taxon>
    </lineage>
</organism>
<evidence type="ECO:0000313" key="12">
    <source>
        <dbReference type="Proteomes" id="UP000235828"/>
    </source>
</evidence>
<comment type="similarity">
    <text evidence="8">Belongs to the exbB/tolQ family.</text>
</comment>
<reference evidence="11 12" key="1">
    <citation type="submission" date="2017-10" db="EMBL/GenBank/DDBJ databases">
        <authorList>
            <person name="Banno H."/>
            <person name="Chua N.-H."/>
        </authorList>
    </citation>
    <scope>NUCLEOTIDE SEQUENCE [LARGE SCALE GENOMIC DNA]</scope>
    <source>
        <strain evidence="11">Vibrio tapetis CECT4600</strain>
    </source>
</reference>
<dbReference type="InterPro" id="IPR002898">
    <property type="entry name" value="MotA_ExbB_proton_chnl"/>
</dbReference>
<keyword evidence="2 8" id="KW-0813">Transport</keyword>
<evidence type="ECO:0000256" key="9">
    <source>
        <dbReference type="SAM" id="Phobius"/>
    </source>
</evidence>
<dbReference type="PANTHER" id="PTHR30625">
    <property type="entry name" value="PROTEIN TOLQ"/>
    <property type="match status" value="1"/>
</dbReference>
<dbReference type="Pfam" id="PF01618">
    <property type="entry name" value="MotA_ExbB"/>
    <property type="match status" value="1"/>
</dbReference>
<evidence type="ECO:0000256" key="1">
    <source>
        <dbReference type="ARBA" id="ARBA00004651"/>
    </source>
</evidence>
<dbReference type="GO" id="GO:0017038">
    <property type="term" value="P:protein import"/>
    <property type="evidence" value="ECO:0007669"/>
    <property type="project" value="TreeGrafter"/>
</dbReference>
<keyword evidence="6 9" id="KW-1133">Transmembrane helix</keyword>